<dbReference type="NCBIfam" id="TIGR02678">
    <property type="entry name" value="TIGR02678 family protein"/>
    <property type="match status" value="1"/>
</dbReference>
<dbReference type="PROSITE" id="PS01287">
    <property type="entry name" value="RTC"/>
    <property type="match status" value="1"/>
</dbReference>
<evidence type="ECO:0000313" key="2">
    <source>
        <dbReference type="Proteomes" id="UP000682308"/>
    </source>
</evidence>
<evidence type="ECO:0000313" key="1">
    <source>
        <dbReference type="EMBL" id="MBR8642957.1"/>
    </source>
</evidence>
<gene>
    <name evidence="1" type="ORF">KEF29_35680</name>
</gene>
<proteinExistence type="predicted"/>
<accession>A0A941FMU1</accession>
<dbReference type="InterPro" id="IPR020719">
    <property type="entry name" value="RNA3'_term_phos_cycl-like_CS"/>
</dbReference>
<reference evidence="1 2" key="1">
    <citation type="submission" date="2021-04" db="EMBL/GenBank/DDBJ databases">
        <title>Characterization of the biosynthetic gene cluster of new lipopeptides with antitumor activity in the genome of the marine Streptomyces PHM034.</title>
        <authorList>
            <person name="Ceniceros A."/>
            <person name="Canedo L."/>
            <person name="Mendez C."/>
            <person name="Olano C."/>
            <person name="Schleissner C."/>
            <person name="Cuevas C."/>
            <person name="De La Calle F."/>
            <person name="Salas J.A."/>
        </authorList>
    </citation>
    <scope>NUCLEOTIDE SEQUENCE [LARGE SCALE GENOMIC DNA]</scope>
    <source>
        <strain evidence="1 2">PHM034</strain>
    </source>
</reference>
<dbReference type="EMBL" id="JAGTPG010000002">
    <property type="protein sequence ID" value="MBR8642957.1"/>
    <property type="molecule type" value="Genomic_DNA"/>
</dbReference>
<comment type="caution">
    <text evidence="1">The sequence shown here is derived from an EMBL/GenBank/DDBJ whole genome shotgun (WGS) entry which is preliminary data.</text>
</comment>
<dbReference type="Proteomes" id="UP000682308">
    <property type="component" value="Unassembled WGS sequence"/>
</dbReference>
<name>A0A941FMU1_9ACTN</name>
<organism evidence="1 2">
    <name type="scientific">Streptomyces tuirus</name>
    <dbReference type="NCBI Taxonomy" id="68278"/>
    <lineage>
        <taxon>Bacteria</taxon>
        <taxon>Bacillati</taxon>
        <taxon>Actinomycetota</taxon>
        <taxon>Actinomycetes</taxon>
        <taxon>Kitasatosporales</taxon>
        <taxon>Streptomycetaceae</taxon>
        <taxon>Streptomyces</taxon>
    </lineage>
</organism>
<keyword evidence="2" id="KW-1185">Reference proteome</keyword>
<sequence>MTLPSTHDVALAAERRTAARLLLAHPLVTSDGPHADLFPLIRRHAEWLGKRFQQVLGYRLLVDSSYARLFKAGLGAGAGHRLERSTGTPFTPHTYACLALALSVLVTAPEQMLLSQLVADVRAAAADAGIELEGTERAAGKRTLVAALRQLVEWGVLIETEGHVTALAQEAGGEALITVDRELARVVVAGPLAQSQDGADLVRRAADPGFGGPRTYVRRMLVETPVVLLDELTDAERDWLRTRQRREAQAFSELLGLETEIRAEGVALVDPEEELTDLHLPGTGTVAQAALLLVERLVERLRPQEPGHPATGGSLVIGVAVPDGLVDELLAELVAEYGQRSNWQRGYLEDPPALRVAVLDLLTRMRLMAPARPLRAEGEGLPEGYVAQAPEGRLVTDVRGARPAGGGWVLLAAAARYATHVTVRPATTAGRSAGAQQELPL</sequence>
<protein>
    <submittedName>
        <fullName evidence="1">TIGR02678 family protein</fullName>
    </submittedName>
</protein>
<dbReference type="AlphaFoldDB" id="A0A941FMU1"/>
<dbReference type="InterPro" id="IPR013494">
    <property type="entry name" value="CHP02678"/>
</dbReference>
<dbReference type="Pfam" id="PF09661">
    <property type="entry name" value="DUF2398"/>
    <property type="match status" value="1"/>
</dbReference>